<keyword evidence="3" id="KW-1185">Reference proteome</keyword>
<accession>A0AAW0SUE5</accession>
<dbReference type="AlphaFoldDB" id="A0AAW0SUE5"/>
<evidence type="ECO:0000313" key="2">
    <source>
        <dbReference type="EMBL" id="KAK8377917.1"/>
    </source>
</evidence>
<comment type="caution">
    <text evidence="2">The sequence shown here is derived from an EMBL/GenBank/DDBJ whole genome shotgun (WGS) entry which is preliminary data.</text>
</comment>
<evidence type="ECO:0000313" key="3">
    <source>
        <dbReference type="Proteomes" id="UP001487740"/>
    </source>
</evidence>
<dbReference type="EMBL" id="JARAKH010000047">
    <property type="protein sequence ID" value="KAK8377917.1"/>
    <property type="molecule type" value="Genomic_DNA"/>
</dbReference>
<proteinExistence type="predicted"/>
<feature type="compositionally biased region" description="Polar residues" evidence="1">
    <location>
        <begin position="95"/>
        <end position="109"/>
    </location>
</feature>
<dbReference type="Proteomes" id="UP001487740">
    <property type="component" value="Unassembled WGS sequence"/>
</dbReference>
<organism evidence="2 3">
    <name type="scientific">Scylla paramamosain</name>
    <name type="common">Mud crab</name>
    <dbReference type="NCBI Taxonomy" id="85552"/>
    <lineage>
        <taxon>Eukaryota</taxon>
        <taxon>Metazoa</taxon>
        <taxon>Ecdysozoa</taxon>
        <taxon>Arthropoda</taxon>
        <taxon>Crustacea</taxon>
        <taxon>Multicrustacea</taxon>
        <taxon>Malacostraca</taxon>
        <taxon>Eumalacostraca</taxon>
        <taxon>Eucarida</taxon>
        <taxon>Decapoda</taxon>
        <taxon>Pleocyemata</taxon>
        <taxon>Brachyura</taxon>
        <taxon>Eubrachyura</taxon>
        <taxon>Portunoidea</taxon>
        <taxon>Portunidae</taxon>
        <taxon>Portuninae</taxon>
        <taxon>Scylla</taxon>
    </lineage>
</organism>
<feature type="compositionally biased region" description="Basic and acidic residues" evidence="1">
    <location>
        <begin position="113"/>
        <end position="131"/>
    </location>
</feature>
<sequence length="131" mass="14436">MSLTFFFRSVVVPKGSGMSGGCGSLWLWRGREPDCIREEQGPRQGGSCSLVATLRSAVSLSTHDLCTVPQQNKERELIAYEWNALCTLRKGKIGGSTSNTTPTKQQQQAAWRGAREREDGGCSDRQEGRKE</sequence>
<name>A0AAW0SUE5_SCYPA</name>
<feature type="region of interest" description="Disordered" evidence="1">
    <location>
        <begin position="92"/>
        <end position="131"/>
    </location>
</feature>
<protein>
    <submittedName>
        <fullName evidence="2">Uncharacterized protein</fullName>
    </submittedName>
</protein>
<reference evidence="2 3" key="1">
    <citation type="submission" date="2023-03" db="EMBL/GenBank/DDBJ databases">
        <title>High-quality genome of Scylla paramamosain provides insights in environmental adaptation.</title>
        <authorList>
            <person name="Zhang L."/>
        </authorList>
    </citation>
    <scope>NUCLEOTIDE SEQUENCE [LARGE SCALE GENOMIC DNA]</scope>
    <source>
        <strain evidence="2">LZ_2023a</strain>
        <tissue evidence="2">Muscle</tissue>
    </source>
</reference>
<gene>
    <name evidence="2" type="ORF">O3P69_014095</name>
</gene>
<evidence type="ECO:0000256" key="1">
    <source>
        <dbReference type="SAM" id="MobiDB-lite"/>
    </source>
</evidence>